<evidence type="ECO:0000256" key="8">
    <source>
        <dbReference type="ARBA" id="ARBA00023002"/>
    </source>
</evidence>
<evidence type="ECO:0000256" key="10">
    <source>
        <dbReference type="ARBA" id="ARBA00023128"/>
    </source>
</evidence>
<dbReference type="Proteomes" id="UP000663866">
    <property type="component" value="Unassembled WGS sequence"/>
</dbReference>
<organism evidence="18 19">
    <name type="scientific">Rotaria magnacalcarata</name>
    <dbReference type="NCBI Taxonomy" id="392030"/>
    <lineage>
        <taxon>Eukaryota</taxon>
        <taxon>Metazoa</taxon>
        <taxon>Spiralia</taxon>
        <taxon>Gnathifera</taxon>
        <taxon>Rotifera</taxon>
        <taxon>Eurotatoria</taxon>
        <taxon>Bdelloidea</taxon>
        <taxon>Philodinida</taxon>
        <taxon>Philodinidae</taxon>
        <taxon>Rotaria</taxon>
    </lineage>
</organism>
<evidence type="ECO:0000256" key="15">
    <source>
        <dbReference type="ARBA" id="ARBA00077964"/>
    </source>
</evidence>
<comment type="cofactor">
    <cofactor evidence="1">
        <name>Fe(2+)</name>
        <dbReference type="ChEBI" id="CHEBI:29033"/>
    </cofactor>
</comment>
<dbReference type="CDD" id="cd07724">
    <property type="entry name" value="POD-like_MBL-fold"/>
    <property type="match status" value="1"/>
</dbReference>
<reference evidence="18" key="1">
    <citation type="submission" date="2021-02" db="EMBL/GenBank/DDBJ databases">
        <authorList>
            <person name="Nowell W R."/>
        </authorList>
    </citation>
    <scope>NUCLEOTIDE SEQUENCE</scope>
</reference>
<evidence type="ECO:0000256" key="1">
    <source>
        <dbReference type="ARBA" id="ARBA00001954"/>
    </source>
</evidence>
<comment type="subunit">
    <text evidence="12">Homodimer. Monomer. Interacts with TST. May interact with RELA.</text>
</comment>
<dbReference type="PANTHER" id="PTHR43084:SF1">
    <property type="entry name" value="PERSULFIDE DIOXYGENASE ETHE1, MITOCHONDRIAL"/>
    <property type="match status" value="1"/>
</dbReference>
<dbReference type="GO" id="GO:0046872">
    <property type="term" value="F:metal ion binding"/>
    <property type="evidence" value="ECO:0007669"/>
    <property type="project" value="UniProtKB-KW"/>
</dbReference>
<evidence type="ECO:0000259" key="16">
    <source>
        <dbReference type="SMART" id="SM00849"/>
    </source>
</evidence>
<evidence type="ECO:0000313" key="17">
    <source>
        <dbReference type="EMBL" id="CAF4052419.1"/>
    </source>
</evidence>
<evidence type="ECO:0000313" key="18">
    <source>
        <dbReference type="EMBL" id="CAF4218945.1"/>
    </source>
</evidence>
<evidence type="ECO:0000313" key="19">
    <source>
        <dbReference type="Proteomes" id="UP000663866"/>
    </source>
</evidence>
<dbReference type="EMBL" id="CAJOBF010002721">
    <property type="protein sequence ID" value="CAF4052419.1"/>
    <property type="molecule type" value="Genomic_DNA"/>
</dbReference>
<keyword evidence="19" id="KW-1185">Reference proteome</keyword>
<dbReference type="Pfam" id="PF00753">
    <property type="entry name" value="Lactamase_B"/>
    <property type="match status" value="1"/>
</dbReference>
<evidence type="ECO:0000256" key="11">
    <source>
        <dbReference type="ARBA" id="ARBA00050990"/>
    </source>
</evidence>
<gene>
    <name evidence="18" type="ORF">OVN521_LOCUS27328</name>
    <name evidence="17" type="ORF">UXM345_LOCUS19317</name>
</gene>
<dbReference type="SMART" id="SM00849">
    <property type="entry name" value="Lactamase_B"/>
    <property type="match status" value="1"/>
</dbReference>
<evidence type="ECO:0000256" key="4">
    <source>
        <dbReference type="ARBA" id="ARBA00022723"/>
    </source>
</evidence>
<comment type="similarity">
    <text evidence="3">Belongs to the metallo-beta-lactamase superfamily. Glyoxalase II family.</text>
</comment>
<dbReference type="InterPro" id="IPR051682">
    <property type="entry name" value="Mito_Persulfide_Diox"/>
</dbReference>
<evidence type="ECO:0000256" key="3">
    <source>
        <dbReference type="ARBA" id="ARBA00006759"/>
    </source>
</evidence>
<dbReference type="InterPro" id="IPR044528">
    <property type="entry name" value="POD-like_MBL-fold"/>
</dbReference>
<comment type="caution">
    <text evidence="18">The sequence shown here is derived from an EMBL/GenBank/DDBJ whole genome shotgun (WGS) entry which is preliminary data.</text>
</comment>
<dbReference type="GO" id="GO:0050313">
    <property type="term" value="F:sulfur dioxygenase activity"/>
    <property type="evidence" value="ECO:0007669"/>
    <property type="project" value="UniProtKB-EC"/>
</dbReference>
<dbReference type="Gene3D" id="3.60.15.10">
    <property type="entry name" value="Ribonuclease Z/Hydroxyacylglutathione hydrolase-like"/>
    <property type="match status" value="1"/>
</dbReference>
<dbReference type="InterPro" id="IPR001279">
    <property type="entry name" value="Metallo-B-lactamas"/>
</dbReference>
<dbReference type="FunFam" id="3.60.15.10:FF:000013">
    <property type="entry name" value="Persulfide dioxygenase ETHE1, mitochondrial"/>
    <property type="match status" value="1"/>
</dbReference>
<dbReference type="SUPFAM" id="SSF56281">
    <property type="entry name" value="Metallo-hydrolase/oxidoreductase"/>
    <property type="match status" value="1"/>
</dbReference>
<feature type="domain" description="Metallo-beta-lactamase" evidence="16">
    <location>
        <begin position="129"/>
        <end position="295"/>
    </location>
</feature>
<dbReference type="PANTHER" id="PTHR43084">
    <property type="entry name" value="PERSULFIDE DIOXYGENASE ETHE1"/>
    <property type="match status" value="1"/>
</dbReference>
<keyword evidence="8" id="KW-0560">Oxidoreductase</keyword>
<dbReference type="AlphaFoldDB" id="A0A820CBL4"/>
<accession>A0A820CBL4</accession>
<dbReference type="EC" id="1.13.11.18" evidence="13"/>
<dbReference type="GO" id="GO:0005739">
    <property type="term" value="C:mitochondrion"/>
    <property type="evidence" value="ECO:0007669"/>
    <property type="project" value="UniProtKB-SubCell"/>
</dbReference>
<keyword evidence="4" id="KW-0479">Metal-binding</keyword>
<keyword evidence="7" id="KW-0007">Acetylation</keyword>
<dbReference type="GO" id="GO:0006749">
    <property type="term" value="P:glutathione metabolic process"/>
    <property type="evidence" value="ECO:0007669"/>
    <property type="project" value="InterPro"/>
</dbReference>
<evidence type="ECO:0000256" key="6">
    <source>
        <dbReference type="ARBA" id="ARBA00022964"/>
    </source>
</evidence>
<dbReference type="EMBL" id="CAJOBG010007506">
    <property type="protein sequence ID" value="CAF4218945.1"/>
    <property type="molecule type" value="Genomic_DNA"/>
</dbReference>
<keyword evidence="6" id="KW-0223">Dioxygenase</keyword>
<name>A0A820CBL4_9BILA</name>
<comment type="subcellular location">
    <subcellularLocation>
        <location evidence="2">Mitochondrion</location>
    </subcellularLocation>
</comment>
<proteinExistence type="inferred from homology"/>
<dbReference type="InterPro" id="IPR036866">
    <property type="entry name" value="RibonucZ/Hydroxyglut_hydro"/>
</dbReference>
<evidence type="ECO:0000256" key="5">
    <source>
        <dbReference type="ARBA" id="ARBA00022946"/>
    </source>
</evidence>
<evidence type="ECO:0000256" key="9">
    <source>
        <dbReference type="ARBA" id="ARBA00023004"/>
    </source>
</evidence>
<evidence type="ECO:0000256" key="2">
    <source>
        <dbReference type="ARBA" id="ARBA00004173"/>
    </source>
</evidence>
<sequence>MAYITLLITNNQLLPETLRIWLFSSQACESMFRTARSMSGTFSSVVNFSVTEFLRRAEKLSVLQTIKSEVESNPDFPFHFPSHHKQEIERIVQHEFADARELVASLNITILNKVGNPIAMDELFENQSSTYTYLLADSTTKEALIIDPVIDTVERDAKLIQQLGLNLRYAVNTHVHADHITGSGKLKALFPGCQSVLSNLSGAKADIYLKDGEFIKIGESGRTPLALECRATPGHTNGCMSFVWHDYGAVFTGDALLIRGCGRTDFQQGSADSLFTSIHSKLFSLPDHYLVYPAHDYTGQTCSSILEEKTLNPRLTKSREEFIQIMANLNLSYPKQIDKALPANLVCGLQGDL</sequence>
<keyword evidence="10" id="KW-0496">Mitochondrion</keyword>
<comment type="catalytic activity">
    <reaction evidence="11">
        <text>S-sulfanylglutathione + O2 + H2O = sulfite + glutathione + 2 H(+)</text>
        <dbReference type="Rhea" id="RHEA:12981"/>
        <dbReference type="ChEBI" id="CHEBI:15377"/>
        <dbReference type="ChEBI" id="CHEBI:15378"/>
        <dbReference type="ChEBI" id="CHEBI:15379"/>
        <dbReference type="ChEBI" id="CHEBI:17359"/>
        <dbReference type="ChEBI" id="CHEBI:57925"/>
        <dbReference type="ChEBI" id="CHEBI:58905"/>
        <dbReference type="EC" id="1.13.11.18"/>
    </reaction>
</comment>
<keyword evidence="9" id="KW-0408">Iron</keyword>
<evidence type="ECO:0000256" key="13">
    <source>
        <dbReference type="ARBA" id="ARBA00066686"/>
    </source>
</evidence>
<dbReference type="Proteomes" id="UP000663842">
    <property type="component" value="Unassembled WGS sequence"/>
</dbReference>
<keyword evidence="5" id="KW-0809">Transit peptide</keyword>
<protein>
    <recommendedName>
        <fullName evidence="14">Persulfide dioxygenase ETHE1, mitochondrial</fullName>
        <ecNumber evidence="13">1.13.11.18</ecNumber>
    </recommendedName>
    <alternativeName>
        <fullName evidence="15">Sulfur dioxygenase ETHE1</fullName>
    </alternativeName>
</protein>
<evidence type="ECO:0000256" key="14">
    <source>
        <dbReference type="ARBA" id="ARBA00067300"/>
    </source>
</evidence>
<evidence type="ECO:0000256" key="12">
    <source>
        <dbReference type="ARBA" id="ARBA00065219"/>
    </source>
</evidence>
<evidence type="ECO:0000256" key="7">
    <source>
        <dbReference type="ARBA" id="ARBA00022990"/>
    </source>
</evidence>
<dbReference type="GO" id="GO:0070813">
    <property type="term" value="P:hydrogen sulfide metabolic process"/>
    <property type="evidence" value="ECO:0007669"/>
    <property type="project" value="TreeGrafter"/>
</dbReference>